<proteinExistence type="predicted"/>
<dbReference type="Pfam" id="PF00566">
    <property type="entry name" value="RabGAP-TBC"/>
    <property type="match status" value="1"/>
</dbReference>
<feature type="region of interest" description="Disordered" evidence="1">
    <location>
        <begin position="118"/>
        <end position="292"/>
    </location>
</feature>
<dbReference type="PROSITE" id="PS50086">
    <property type="entry name" value="TBC_RABGAP"/>
    <property type="match status" value="1"/>
</dbReference>
<dbReference type="VEuPathDB" id="FungiDB:I7I51_04562"/>
<dbReference type="InterPro" id="IPR053949">
    <property type="entry name" value="SBE2/SBE22_M"/>
</dbReference>
<accession>A0A8A1M008</accession>
<dbReference type="Proteomes" id="UP000663671">
    <property type="component" value="Chromosome 4"/>
</dbReference>
<evidence type="ECO:0000313" key="4">
    <source>
        <dbReference type="Proteomes" id="UP000663671"/>
    </source>
</evidence>
<dbReference type="Gene3D" id="1.10.472.80">
    <property type="entry name" value="Ypt/Rab-GAP domain of gyp1p, domain 3"/>
    <property type="match status" value="1"/>
</dbReference>
<evidence type="ECO:0000259" key="2">
    <source>
        <dbReference type="PROSITE" id="PS50086"/>
    </source>
</evidence>
<reference evidence="3" key="1">
    <citation type="submission" date="2021-01" db="EMBL/GenBank/DDBJ databases">
        <title>Chromosome-level genome assembly of a human fungal pathogen reveals clustering of transcriptionally co-regulated genes.</title>
        <authorList>
            <person name="Voorhies M."/>
            <person name="Cohen S."/>
            <person name="Shea T.P."/>
            <person name="Petrus S."/>
            <person name="Munoz J.F."/>
            <person name="Poplawski S."/>
            <person name="Goldman W.E."/>
            <person name="Michael T."/>
            <person name="Cuomo C.A."/>
            <person name="Sil A."/>
            <person name="Beyhan S."/>
        </authorList>
    </citation>
    <scope>NUCLEOTIDE SEQUENCE</scope>
    <source>
        <strain evidence="3">WU24</strain>
    </source>
</reference>
<feature type="compositionally biased region" description="Acidic residues" evidence="1">
    <location>
        <begin position="194"/>
        <end position="207"/>
    </location>
</feature>
<dbReference type="OrthoDB" id="289721at2759"/>
<dbReference type="PANTHER" id="PTHR47219">
    <property type="entry name" value="RAB GTPASE-ACTIVATING PROTEIN 1-LIKE"/>
    <property type="match status" value="1"/>
</dbReference>
<dbReference type="EMBL" id="CP069110">
    <property type="protein sequence ID" value="QSS59766.1"/>
    <property type="molecule type" value="Genomic_DNA"/>
</dbReference>
<dbReference type="InterPro" id="IPR000195">
    <property type="entry name" value="Rab-GAP-TBC_dom"/>
</dbReference>
<dbReference type="InterPro" id="IPR035969">
    <property type="entry name" value="Rab-GAP_TBC_sf"/>
</dbReference>
<feature type="region of interest" description="Disordered" evidence="1">
    <location>
        <begin position="325"/>
        <end position="351"/>
    </location>
</feature>
<organism evidence="3 4">
    <name type="scientific">Ajellomyces capsulatus</name>
    <name type="common">Darling's disease fungus</name>
    <name type="synonym">Histoplasma capsulatum</name>
    <dbReference type="NCBI Taxonomy" id="5037"/>
    <lineage>
        <taxon>Eukaryota</taxon>
        <taxon>Fungi</taxon>
        <taxon>Dikarya</taxon>
        <taxon>Ascomycota</taxon>
        <taxon>Pezizomycotina</taxon>
        <taxon>Eurotiomycetes</taxon>
        <taxon>Eurotiomycetidae</taxon>
        <taxon>Onygenales</taxon>
        <taxon>Ajellomycetaceae</taxon>
        <taxon>Histoplasma</taxon>
    </lineage>
</organism>
<dbReference type="Gene3D" id="1.10.8.270">
    <property type="entry name" value="putative rabgap domain of human tbc1 domain family member 14 like domains"/>
    <property type="match status" value="1"/>
</dbReference>
<dbReference type="SMART" id="SM00164">
    <property type="entry name" value="TBC"/>
    <property type="match status" value="1"/>
</dbReference>
<protein>
    <submittedName>
        <fullName evidence="3">TBC1 domain family member 14</fullName>
    </submittedName>
</protein>
<feature type="compositionally biased region" description="Basic and acidic residues" evidence="1">
    <location>
        <begin position="221"/>
        <end position="237"/>
    </location>
</feature>
<dbReference type="GO" id="GO:0005096">
    <property type="term" value="F:GTPase activator activity"/>
    <property type="evidence" value="ECO:0007669"/>
    <property type="project" value="TreeGrafter"/>
</dbReference>
<evidence type="ECO:0000313" key="3">
    <source>
        <dbReference type="EMBL" id="QSS59766.1"/>
    </source>
</evidence>
<dbReference type="FunFam" id="1.10.8.270:FF:000034">
    <property type="entry name" value="TBC (Tre-2/Bub2/Cdc16) domain family"/>
    <property type="match status" value="1"/>
</dbReference>
<dbReference type="InterPro" id="IPR050302">
    <property type="entry name" value="Rab_GAP_TBC_domain"/>
</dbReference>
<dbReference type="PANTHER" id="PTHR47219:SF15">
    <property type="entry name" value="TBC1 DOMAIN FAMILY MEMBER 12 ISOFORM X1"/>
    <property type="match status" value="1"/>
</dbReference>
<feature type="region of interest" description="Disordered" evidence="1">
    <location>
        <begin position="1"/>
        <end position="39"/>
    </location>
</feature>
<gene>
    <name evidence="3" type="ORF">I7I51_04562</name>
</gene>
<dbReference type="FunFam" id="1.10.10.750:FF:000013">
    <property type="entry name" value="Similar to TBC domain protein"/>
    <property type="match status" value="1"/>
</dbReference>
<evidence type="ECO:0000256" key="1">
    <source>
        <dbReference type="SAM" id="MobiDB-lite"/>
    </source>
</evidence>
<sequence>MTTISVVPDSPPELSGSKSSKSSSFRSSSQNSGPDDILADISNFEDIGLEDRYIDPRHFPQDKFALRSNRRLVSTGIRSRTTPMATIARDLTASANRRNSPKLQGHVQVTEVSQSLALPRSRSASRRVISSFSSPSLHLHPSLRQRSRSPSPGTQPTALSSRNSTPLPPRPRLPTSRSFTHSTAQQRHRKTVEELEDEYHDSDEELPEGATLWNVPISPRPPHERHGGRRPSPDRRSPGPRPIPLSHSTSAPPLSAPPTTSAPTSARLKSHKLPRASSLGPPRTQPVPRSPRINSWNLVMSELSEEAKILTEALEFHADAAIQKREDRLQSGKSSTRSRSEDGKRASNGMIQLPPLQKSNIMIDPLPISKEKEKVLSRTRPSWLPPKDPREERKHLLEYKRMMELSREADKRKAAEAASALCKKDDTRKMLQRIWDDYVFPDWDRVISEHRTRELWWRGITPRSRGAVWQRALGNELALTEETYVKALERAKDIQITIDDNANDTHERMKEWFAAIRRDASTAFPDLHLFGEDGPLREKLINVLDAYSMYRSDVGYLYGIHTIAALLLLNLPTPAAAFQTLANALNKPLPLAFLTADPGATSRAYSLASTTLRLKYPRVSNHLYENMYLSDEQIWGPMFQTLVTNGLDLERLSRVWDCWVFEGDRIIIRAAVTIVGCLETTILNILPGDEGQRTCIRLLGWGSKHVERAGRVNSVELNHAEVDGNGEGGNGNNSVGNELSGYWILNNAGDEDAFMGMVRVAQRK</sequence>
<feature type="compositionally biased region" description="Low complexity" evidence="1">
    <location>
        <begin position="244"/>
        <end position="266"/>
    </location>
</feature>
<dbReference type="GO" id="GO:0031267">
    <property type="term" value="F:small GTPase binding"/>
    <property type="evidence" value="ECO:0007669"/>
    <property type="project" value="TreeGrafter"/>
</dbReference>
<dbReference type="Pfam" id="PF22874">
    <property type="entry name" value="SBE2_M"/>
    <property type="match status" value="1"/>
</dbReference>
<dbReference type="SUPFAM" id="SSF47923">
    <property type="entry name" value="Ypt/Rab-GAP domain of gyp1p"/>
    <property type="match status" value="2"/>
</dbReference>
<feature type="domain" description="Rab-GAP TBC" evidence="2">
    <location>
        <begin position="459"/>
        <end position="663"/>
    </location>
</feature>
<feature type="compositionally biased region" description="Low complexity" evidence="1">
    <location>
        <begin position="15"/>
        <end position="32"/>
    </location>
</feature>
<dbReference type="Gene3D" id="1.10.10.750">
    <property type="entry name" value="Ypt/Rab-GAP domain of gyp1p, domain 1"/>
    <property type="match status" value="1"/>
</dbReference>
<dbReference type="AlphaFoldDB" id="A0A8A1M008"/>
<feature type="compositionally biased region" description="Low complexity" evidence="1">
    <location>
        <begin position="118"/>
        <end position="140"/>
    </location>
</feature>
<name>A0A8A1M008_AJECA</name>